<keyword evidence="1" id="KW-0328">Glycosyltransferase</keyword>
<dbReference type="GO" id="GO:0016757">
    <property type="term" value="F:glycosyltransferase activity"/>
    <property type="evidence" value="ECO:0007669"/>
    <property type="project" value="UniProtKB-KW"/>
</dbReference>
<keyword evidence="2" id="KW-0808">Transferase</keyword>
<dbReference type="SUPFAM" id="SSF53756">
    <property type="entry name" value="UDP-Glycosyltransferase/glycogen phosphorylase"/>
    <property type="match status" value="1"/>
</dbReference>
<gene>
    <name evidence="4" type="ORF">LCGC14_2792660</name>
</gene>
<evidence type="ECO:0000259" key="3">
    <source>
        <dbReference type="Pfam" id="PF00534"/>
    </source>
</evidence>
<dbReference type="AlphaFoldDB" id="A0A0F8YQ68"/>
<feature type="non-terminal residue" evidence="4">
    <location>
        <position position="1"/>
    </location>
</feature>
<dbReference type="PANTHER" id="PTHR12526:SF629">
    <property type="entry name" value="TEICHURONIC ACID BIOSYNTHESIS GLYCOSYLTRANSFERASE TUAH-RELATED"/>
    <property type="match status" value="1"/>
</dbReference>
<reference evidence="4" key="1">
    <citation type="journal article" date="2015" name="Nature">
        <title>Complex archaea that bridge the gap between prokaryotes and eukaryotes.</title>
        <authorList>
            <person name="Spang A."/>
            <person name="Saw J.H."/>
            <person name="Jorgensen S.L."/>
            <person name="Zaremba-Niedzwiedzka K."/>
            <person name="Martijn J."/>
            <person name="Lind A.E."/>
            <person name="van Eijk R."/>
            <person name="Schleper C."/>
            <person name="Guy L."/>
            <person name="Ettema T.J."/>
        </authorList>
    </citation>
    <scope>NUCLEOTIDE SEQUENCE</scope>
</reference>
<evidence type="ECO:0000256" key="1">
    <source>
        <dbReference type="ARBA" id="ARBA00022676"/>
    </source>
</evidence>
<dbReference type="Pfam" id="PF00534">
    <property type="entry name" value="Glycos_transf_1"/>
    <property type="match status" value="1"/>
</dbReference>
<sequence>KLLIVGEGDLYAELKKIQVKYNLQDKIVLTGWQPYHKIPEFLKAADLCLLPAHDNEIMHNIVPIKIYEYMAAGKPVLATRLPGVMKEFGNNNGIIYVNEAREVVKRTLQLIKNGSLAEQGLKAKRFVKRYSWDNITQDFEAILERACLSKFNRRPLIAKNL</sequence>
<protein>
    <recommendedName>
        <fullName evidence="3">Glycosyl transferase family 1 domain-containing protein</fullName>
    </recommendedName>
</protein>
<dbReference type="PANTHER" id="PTHR12526">
    <property type="entry name" value="GLYCOSYLTRANSFERASE"/>
    <property type="match status" value="1"/>
</dbReference>
<proteinExistence type="predicted"/>
<dbReference type="EMBL" id="LAZR01052192">
    <property type="protein sequence ID" value="KKK83507.1"/>
    <property type="molecule type" value="Genomic_DNA"/>
</dbReference>
<feature type="domain" description="Glycosyl transferase family 1" evidence="3">
    <location>
        <begin position="1"/>
        <end position="119"/>
    </location>
</feature>
<organism evidence="4">
    <name type="scientific">marine sediment metagenome</name>
    <dbReference type="NCBI Taxonomy" id="412755"/>
    <lineage>
        <taxon>unclassified sequences</taxon>
        <taxon>metagenomes</taxon>
        <taxon>ecological metagenomes</taxon>
    </lineage>
</organism>
<accession>A0A0F8YQ68</accession>
<name>A0A0F8YQ68_9ZZZZ</name>
<dbReference type="InterPro" id="IPR001296">
    <property type="entry name" value="Glyco_trans_1"/>
</dbReference>
<dbReference type="Gene3D" id="3.40.50.2000">
    <property type="entry name" value="Glycogen Phosphorylase B"/>
    <property type="match status" value="2"/>
</dbReference>
<evidence type="ECO:0000256" key="2">
    <source>
        <dbReference type="ARBA" id="ARBA00022679"/>
    </source>
</evidence>
<evidence type="ECO:0000313" key="4">
    <source>
        <dbReference type="EMBL" id="KKK83507.1"/>
    </source>
</evidence>
<comment type="caution">
    <text evidence="4">The sequence shown here is derived from an EMBL/GenBank/DDBJ whole genome shotgun (WGS) entry which is preliminary data.</text>
</comment>